<dbReference type="Gene3D" id="2.40.160.10">
    <property type="entry name" value="Porin"/>
    <property type="match status" value="1"/>
</dbReference>
<dbReference type="EMBL" id="FLQZ01000025">
    <property type="protein sequence ID" value="SBT12428.1"/>
    <property type="molecule type" value="Genomic_DNA"/>
</dbReference>
<gene>
    <name evidence="4" type="primary">ompL_1</name>
    <name evidence="4" type="ORF">VCE7224_01170</name>
</gene>
<keyword evidence="3" id="KW-0472">Membrane</keyword>
<dbReference type="GO" id="GO:0015288">
    <property type="term" value="F:porin activity"/>
    <property type="evidence" value="ECO:0007669"/>
    <property type="project" value="InterPro"/>
</dbReference>
<keyword evidence="2" id="KW-0732">Signal</keyword>
<dbReference type="InterPro" id="IPR023614">
    <property type="entry name" value="Porin_dom_sf"/>
</dbReference>
<dbReference type="AlphaFoldDB" id="A0A1C3JB77"/>
<evidence type="ECO:0000313" key="5">
    <source>
        <dbReference type="Proteomes" id="UP000092819"/>
    </source>
</evidence>
<sequence>MNNSPSYIMDMTMNKKLLALAISGAVFGTQAVAVELYNEDGTTFSVGGHVSVAVGDVNSADRLSEDDIGVETVSPRINFGATHDLGNGFTADAKGEWALNMLDGGDESFTTRLGYVGVSHDDYGRAAVGTQWAPYYNVAGVADMPIAFANDFIYDDHGNLGTGRGEEMVSYANALDFGNAGTLGLGVAWQGRKADTVKYSDAVSLDNEYGNRAQIALNYNIADFSVNYAYNTGDVSFDGISGSKTADSNVVSATYGSYGSGLYLAGVYAMNNYMNKTSAGPLEETTAVELLASYALSNSLNLSVNYEAVEDDKMSETVFATTALQAEYNFTSQFVGFAGYQFDLQGSGVYKEKADDQWLLGARYYL</sequence>
<dbReference type="InterPro" id="IPR033900">
    <property type="entry name" value="Gram_neg_porin_domain"/>
</dbReference>
<evidence type="ECO:0000313" key="4">
    <source>
        <dbReference type="EMBL" id="SBT12428.1"/>
    </source>
</evidence>
<dbReference type="PANTHER" id="PTHR34501:SF2">
    <property type="entry name" value="OUTER MEMBRANE PORIN F-RELATED"/>
    <property type="match status" value="1"/>
</dbReference>
<comment type="subcellular location">
    <subcellularLocation>
        <location evidence="1">Cell outer membrane</location>
        <topology evidence="1">Multi-pass membrane protein</topology>
    </subcellularLocation>
</comment>
<dbReference type="CDD" id="cd00342">
    <property type="entry name" value="gram_neg_porins"/>
    <property type="match status" value="1"/>
</dbReference>
<evidence type="ECO:0000256" key="2">
    <source>
        <dbReference type="ARBA" id="ARBA00022729"/>
    </source>
</evidence>
<dbReference type="GO" id="GO:0009279">
    <property type="term" value="C:cell outer membrane"/>
    <property type="evidence" value="ECO:0007669"/>
    <property type="project" value="UniProtKB-SubCell"/>
</dbReference>
<reference evidence="5" key="1">
    <citation type="submission" date="2016-06" db="EMBL/GenBank/DDBJ databases">
        <authorList>
            <person name="Rodrigo-Torres L."/>
            <person name="Arahal D.R."/>
        </authorList>
    </citation>
    <scope>NUCLEOTIDE SEQUENCE [LARGE SCALE GENOMIC DNA]</scope>
    <source>
        <strain evidence="5">CECT 7224</strain>
    </source>
</reference>
<accession>A0A1C3JB77</accession>
<keyword evidence="5" id="KW-1185">Reference proteome</keyword>
<dbReference type="Proteomes" id="UP000092819">
    <property type="component" value="Unassembled WGS sequence"/>
</dbReference>
<proteinExistence type="predicted"/>
<dbReference type="InterPro" id="IPR050298">
    <property type="entry name" value="Gram-neg_bact_OMP"/>
</dbReference>
<evidence type="ECO:0000256" key="3">
    <source>
        <dbReference type="ARBA" id="ARBA00023136"/>
    </source>
</evidence>
<organism evidence="4 5">
    <name type="scientific">Vibrio celticus</name>
    <dbReference type="NCBI Taxonomy" id="446372"/>
    <lineage>
        <taxon>Bacteria</taxon>
        <taxon>Pseudomonadati</taxon>
        <taxon>Pseudomonadota</taxon>
        <taxon>Gammaproteobacteria</taxon>
        <taxon>Vibrionales</taxon>
        <taxon>Vibrionaceae</taxon>
        <taxon>Vibrio</taxon>
    </lineage>
</organism>
<dbReference type="PANTHER" id="PTHR34501">
    <property type="entry name" value="PROTEIN YDDL-RELATED"/>
    <property type="match status" value="1"/>
</dbReference>
<evidence type="ECO:0000256" key="1">
    <source>
        <dbReference type="ARBA" id="ARBA00004571"/>
    </source>
</evidence>
<name>A0A1C3JB77_9VIBR</name>
<protein>
    <submittedName>
        <fullName evidence="4">Porin-like protein L</fullName>
    </submittedName>
</protein>
<dbReference type="SUPFAM" id="SSF56935">
    <property type="entry name" value="Porins"/>
    <property type="match status" value="1"/>
</dbReference>